<feature type="transmembrane region" description="Helical" evidence="6">
    <location>
        <begin position="138"/>
        <end position="159"/>
    </location>
</feature>
<evidence type="ECO:0000256" key="3">
    <source>
        <dbReference type="ARBA" id="ARBA00022692"/>
    </source>
</evidence>
<dbReference type="Pfam" id="PF09678">
    <property type="entry name" value="Caa3_CtaG"/>
    <property type="match status" value="1"/>
</dbReference>
<evidence type="ECO:0000313" key="8">
    <source>
        <dbReference type="Proteomes" id="UP000529417"/>
    </source>
</evidence>
<comment type="caution">
    <text evidence="7">The sequence shown here is derived from an EMBL/GenBank/DDBJ whole genome shotgun (WGS) entry which is preliminary data.</text>
</comment>
<reference evidence="7 8" key="1">
    <citation type="journal article" date="2000" name="Arch. Microbiol.">
        <title>Rhodobaca bogoriensis gen. nov. and sp. nov., an alkaliphilic purple nonsulfur bacterium from African Rift Valley soda lakes.</title>
        <authorList>
            <person name="Milford A.D."/>
            <person name="Achenbach L.A."/>
            <person name="Jung D.O."/>
            <person name="Madigan M.T."/>
        </authorList>
    </citation>
    <scope>NUCLEOTIDE SEQUENCE [LARGE SCALE GENOMIC DNA]</scope>
    <source>
        <strain evidence="7 8">2376</strain>
    </source>
</reference>
<dbReference type="RefSeq" id="WP_179906319.1">
    <property type="nucleotide sequence ID" value="NZ_JACBXS010000021.1"/>
</dbReference>
<feature type="transmembrane region" description="Helical" evidence="6">
    <location>
        <begin position="85"/>
        <end position="104"/>
    </location>
</feature>
<sequence>MRTELDAIHPYCGPAPDPSAWVRAWNLDLVLLGALGLALVLGLHLLRRESPARRQAHALALGAAVLAFVSPLCAMTVALFSARALHHLVIISLLAPALALAFPWRRAPVGMAFLALTAALWLWHLPAVYSAAWDSVAVYWLMQAALILPAWAFWSAVLARPALGQALWLVPLVGQMGLLGALLTFAPAPFYLEHLAHAPRFGLEALQDQQLAGLIMWVPGMVPLAVLAAIFGWRALKHEVPA</sequence>
<dbReference type="InterPro" id="IPR019108">
    <property type="entry name" value="Caa3_assmbl_CtaG-rel"/>
</dbReference>
<evidence type="ECO:0000313" key="7">
    <source>
        <dbReference type="EMBL" id="NYS25529.1"/>
    </source>
</evidence>
<name>A0A7Z0I0Y2_9RHOB</name>
<accession>A0A7Z0I0Y2</accession>
<proteinExistence type="predicted"/>
<organism evidence="7 8">
    <name type="scientific">Rhabdonatronobacter sediminivivens</name>
    <dbReference type="NCBI Taxonomy" id="2743469"/>
    <lineage>
        <taxon>Bacteria</taxon>
        <taxon>Pseudomonadati</taxon>
        <taxon>Pseudomonadota</taxon>
        <taxon>Alphaproteobacteria</taxon>
        <taxon>Rhodobacterales</taxon>
        <taxon>Paracoccaceae</taxon>
        <taxon>Rhabdonatronobacter</taxon>
    </lineage>
</organism>
<feature type="transmembrane region" description="Helical" evidence="6">
    <location>
        <begin position="166"/>
        <end position="191"/>
    </location>
</feature>
<feature type="transmembrane region" description="Helical" evidence="6">
    <location>
        <begin position="211"/>
        <end position="233"/>
    </location>
</feature>
<feature type="transmembrane region" description="Helical" evidence="6">
    <location>
        <begin position="111"/>
        <end position="132"/>
    </location>
</feature>
<keyword evidence="4 6" id="KW-1133">Transmembrane helix</keyword>
<protein>
    <submittedName>
        <fullName evidence="7">Cytochrome c oxidase assembly protein</fullName>
    </submittedName>
</protein>
<dbReference type="GO" id="GO:0005886">
    <property type="term" value="C:plasma membrane"/>
    <property type="evidence" value="ECO:0007669"/>
    <property type="project" value="UniProtKB-SubCell"/>
</dbReference>
<keyword evidence="3 6" id="KW-0812">Transmembrane</keyword>
<dbReference type="AlphaFoldDB" id="A0A7Z0I0Y2"/>
<evidence type="ECO:0000256" key="1">
    <source>
        <dbReference type="ARBA" id="ARBA00004651"/>
    </source>
</evidence>
<evidence type="ECO:0000256" key="6">
    <source>
        <dbReference type="SAM" id="Phobius"/>
    </source>
</evidence>
<feature type="transmembrane region" description="Helical" evidence="6">
    <location>
        <begin position="58"/>
        <end position="79"/>
    </location>
</feature>
<gene>
    <name evidence="7" type="ORF">HUK65_11045</name>
</gene>
<feature type="transmembrane region" description="Helical" evidence="6">
    <location>
        <begin position="24"/>
        <end position="46"/>
    </location>
</feature>
<comment type="subcellular location">
    <subcellularLocation>
        <location evidence="1">Cell membrane</location>
        <topology evidence="1">Multi-pass membrane protein</topology>
    </subcellularLocation>
</comment>
<dbReference type="Proteomes" id="UP000529417">
    <property type="component" value="Unassembled WGS sequence"/>
</dbReference>
<dbReference type="EMBL" id="JACBXS010000021">
    <property type="protein sequence ID" value="NYS25529.1"/>
    <property type="molecule type" value="Genomic_DNA"/>
</dbReference>
<evidence type="ECO:0000256" key="4">
    <source>
        <dbReference type="ARBA" id="ARBA00022989"/>
    </source>
</evidence>
<keyword evidence="8" id="KW-1185">Reference proteome</keyword>
<keyword evidence="2" id="KW-1003">Cell membrane</keyword>
<evidence type="ECO:0000256" key="2">
    <source>
        <dbReference type="ARBA" id="ARBA00022475"/>
    </source>
</evidence>
<evidence type="ECO:0000256" key="5">
    <source>
        <dbReference type="ARBA" id="ARBA00023136"/>
    </source>
</evidence>
<keyword evidence="5 6" id="KW-0472">Membrane</keyword>